<name>A0ABM8YES0_9BACI</name>
<keyword evidence="2" id="KW-1185">Reference proteome</keyword>
<dbReference type="Proteomes" id="UP000789423">
    <property type="component" value="Unassembled WGS sequence"/>
</dbReference>
<dbReference type="RefSeq" id="WP_230576291.1">
    <property type="nucleotide sequence ID" value="NZ_CAKJTI010000025.1"/>
</dbReference>
<sequence length="63" mass="7828">MNRIQYIRQKEKQYHEHFYANHKLFEEGSWLHRPVSGVIEMMNLFQEQQYVAVLDFHFIVCRN</sequence>
<comment type="caution">
    <text evidence="1">The sequence shown here is derived from an EMBL/GenBank/DDBJ whole genome shotgun (WGS) entry which is preliminary data.</text>
</comment>
<reference evidence="1 2" key="1">
    <citation type="submission" date="2021-10" db="EMBL/GenBank/DDBJ databases">
        <authorList>
            <person name="Criscuolo A."/>
        </authorList>
    </citation>
    <scope>NUCLEOTIDE SEQUENCE [LARGE SCALE GENOMIC DNA]</scope>
    <source>
        <strain evidence="2">CIP 111899</strain>
    </source>
</reference>
<proteinExistence type="predicted"/>
<evidence type="ECO:0000313" key="2">
    <source>
        <dbReference type="Proteomes" id="UP000789423"/>
    </source>
</evidence>
<organism evidence="1 2">
    <name type="scientific">Bacillus rhizoplanae</name>
    <dbReference type="NCBI Taxonomy" id="2880966"/>
    <lineage>
        <taxon>Bacteria</taxon>
        <taxon>Bacillati</taxon>
        <taxon>Bacillota</taxon>
        <taxon>Bacilli</taxon>
        <taxon>Bacillales</taxon>
        <taxon>Bacillaceae</taxon>
        <taxon>Bacillus</taxon>
    </lineage>
</organism>
<protein>
    <submittedName>
        <fullName evidence="1">Uncharacterized protein</fullName>
    </submittedName>
</protein>
<evidence type="ECO:0000313" key="1">
    <source>
        <dbReference type="EMBL" id="CAG9614322.1"/>
    </source>
</evidence>
<dbReference type="EMBL" id="CAKJTI010000025">
    <property type="protein sequence ID" value="CAG9614322.1"/>
    <property type="molecule type" value="Genomic_DNA"/>
</dbReference>
<accession>A0ABM8YES0</accession>
<gene>
    <name evidence="1" type="ORF">BACCIP111899_03549</name>
</gene>